<gene>
    <name evidence="1" type="ORF">BN9_066470</name>
</gene>
<keyword evidence="2" id="KW-1185">Reference proteome</keyword>
<dbReference type="Proteomes" id="UP000053237">
    <property type="component" value="Unassembled WGS sequence"/>
</dbReference>
<comment type="caution">
    <text evidence="1">The sequence shown here is derived from an EMBL/GenBank/DDBJ whole genome shotgun (WGS) entry which is preliminary data.</text>
</comment>
<dbReference type="EMBL" id="CAIX01000106">
    <property type="protein sequence ID" value="CCI10151.1"/>
    <property type="molecule type" value="Genomic_DNA"/>
</dbReference>
<evidence type="ECO:0000313" key="2">
    <source>
        <dbReference type="Proteomes" id="UP000053237"/>
    </source>
</evidence>
<reference evidence="1 2" key="1">
    <citation type="submission" date="2012-05" db="EMBL/GenBank/DDBJ databases">
        <title>Recombination and specialization in a pathogen metapopulation.</title>
        <authorList>
            <person name="Gardiner A."/>
            <person name="Kemen E."/>
            <person name="Schultz-Larsen T."/>
            <person name="MacLean D."/>
            <person name="Van Oosterhout C."/>
            <person name="Jones J.D.G."/>
        </authorList>
    </citation>
    <scope>NUCLEOTIDE SEQUENCE [LARGE SCALE GENOMIC DNA]</scope>
    <source>
        <strain evidence="1 2">Ac Nc2</strain>
    </source>
</reference>
<protein>
    <submittedName>
        <fullName evidence="1">Uncharacterized protein</fullName>
    </submittedName>
</protein>
<evidence type="ECO:0000313" key="1">
    <source>
        <dbReference type="EMBL" id="CCI10151.1"/>
    </source>
</evidence>
<proteinExistence type="predicted"/>
<accession>A0A024FT37</accession>
<organism evidence="1 2">
    <name type="scientific">Albugo candida</name>
    <dbReference type="NCBI Taxonomy" id="65357"/>
    <lineage>
        <taxon>Eukaryota</taxon>
        <taxon>Sar</taxon>
        <taxon>Stramenopiles</taxon>
        <taxon>Oomycota</taxon>
        <taxon>Peronosporomycetes</taxon>
        <taxon>Albuginales</taxon>
        <taxon>Albuginaceae</taxon>
        <taxon>Albugo</taxon>
    </lineage>
</organism>
<sequence length="93" mass="10818">MQTHEEYTDRGRPFLIISVELQLGAGIKSFIYGPMRERGNSVKRLVRKELGSVDTNVSKRVRRLCTRLTMLTTRSRDSMSMTFCVNVLFRFID</sequence>
<name>A0A024FT37_9STRA</name>
<dbReference type="AlphaFoldDB" id="A0A024FT37"/>
<dbReference type="InParanoid" id="A0A024FT37"/>